<comment type="similarity">
    <text evidence="2">Belongs to the peptidase M54 family.</text>
</comment>
<evidence type="ECO:0000313" key="12">
    <source>
        <dbReference type="Proteomes" id="UP000225706"/>
    </source>
</evidence>
<proteinExistence type="inferred from homology"/>
<protein>
    <recommendedName>
        <fullName evidence="9">Archaemetzincin-2</fullName>
    </recommendedName>
    <alternativeName>
        <fullName evidence="10">Archeobacterial metalloproteinase-like protein 2</fullName>
    </alternativeName>
</protein>
<dbReference type="PANTHER" id="PTHR32205:SF5">
    <property type="entry name" value="ARCHAEMETZINCIN-2"/>
    <property type="match status" value="1"/>
</dbReference>
<evidence type="ECO:0000313" key="11">
    <source>
        <dbReference type="EMBL" id="PFX25109.1"/>
    </source>
</evidence>
<dbReference type="InterPro" id="IPR024079">
    <property type="entry name" value="MetalloPept_cat_dom_sf"/>
</dbReference>
<dbReference type="Pfam" id="PF07998">
    <property type="entry name" value="Peptidase_M54"/>
    <property type="match status" value="1"/>
</dbReference>
<dbReference type="AlphaFoldDB" id="A0A2B4S7P8"/>
<evidence type="ECO:0000256" key="3">
    <source>
        <dbReference type="ARBA" id="ARBA00022670"/>
    </source>
</evidence>
<dbReference type="GO" id="GO:0046872">
    <property type="term" value="F:metal ion binding"/>
    <property type="evidence" value="ECO:0007669"/>
    <property type="project" value="UniProtKB-KW"/>
</dbReference>
<dbReference type="OrthoDB" id="2365600at2759"/>
<evidence type="ECO:0000256" key="9">
    <source>
        <dbReference type="ARBA" id="ARBA00040634"/>
    </source>
</evidence>
<organism evidence="11 12">
    <name type="scientific">Stylophora pistillata</name>
    <name type="common">Smooth cauliflower coral</name>
    <dbReference type="NCBI Taxonomy" id="50429"/>
    <lineage>
        <taxon>Eukaryota</taxon>
        <taxon>Metazoa</taxon>
        <taxon>Cnidaria</taxon>
        <taxon>Anthozoa</taxon>
        <taxon>Hexacorallia</taxon>
        <taxon>Scleractinia</taxon>
        <taxon>Astrocoeniina</taxon>
        <taxon>Pocilloporidae</taxon>
        <taxon>Stylophora</taxon>
    </lineage>
</organism>
<evidence type="ECO:0000256" key="7">
    <source>
        <dbReference type="ARBA" id="ARBA00023049"/>
    </source>
</evidence>
<sequence>MATALTITTIRDLGNFEKLPKEEKTFLTKGLKNRSLFPALPEPDEDDWLSSHSEMKQSQDSWWQRFQSFISPVREKKKNIYLVPLGEKWTTSEVELDKTGTKESFLSLLQRFASVFFTGFQVVVLPSVSIAKLKCKTRRHHGHKQLLIPDIYKYLQSKWPSDAFCVVGITMMDLYPRESWNYVFGQALPSAGVGVFSFARYDPLFHEEDRAKVVSSNTSTLVLWRSCKVMAHEICHLFALQHCVFFSCAMNGSNHLEESNNRPMFTCPICLHKLKSRFAFNMKERYQAMLEFCSSVEDENFQGATIWLQKAIEKLS</sequence>
<dbReference type="GO" id="GO:0008237">
    <property type="term" value="F:metallopeptidase activity"/>
    <property type="evidence" value="ECO:0007669"/>
    <property type="project" value="UniProtKB-KW"/>
</dbReference>
<evidence type="ECO:0000256" key="8">
    <source>
        <dbReference type="ARBA" id="ARBA00024316"/>
    </source>
</evidence>
<dbReference type="InterPro" id="IPR012962">
    <property type="entry name" value="Pept_M54_archaemetzincn"/>
</dbReference>
<reference evidence="12" key="1">
    <citation type="journal article" date="2017" name="bioRxiv">
        <title>Comparative analysis of the genomes of Stylophora pistillata and Acropora digitifera provides evidence for extensive differences between species of corals.</title>
        <authorList>
            <person name="Voolstra C.R."/>
            <person name="Li Y."/>
            <person name="Liew Y.J."/>
            <person name="Baumgarten S."/>
            <person name="Zoccola D."/>
            <person name="Flot J.-F."/>
            <person name="Tambutte S."/>
            <person name="Allemand D."/>
            <person name="Aranda M."/>
        </authorList>
    </citation>
    <scope>NUCLEOTIDE SEQUENCE [LARGE SCALE GENOMIC DNA]</scope>
</reference>
<dbReference type="PANTHER" id="PTHR32205">
    <property type="entry name" value="ARCHAEMETZINCIN-2-RELATED"/>
    <property type="match status" value="1"/>
</dbReference>
<dbReference type="InterPro" id="IPR052009">
    <property type="entry name" value="Archaemetzincin"/>
</dbReference>
<evidence type="ECO:0000256" key="5">
    <source>
        <dbReference type="ARBA" id="ARBA00022801"/>
    </source>
</evidence>
<dbReference type="EMBL" id="LSMT01000159">
    <property type="protein sequence ID" value="PFX25109.1"/>
    <property type="molecule type" value="Genomic_DNA"/>
</dbReference>
<keyword evidence="12" id="KW-1185">Reference proteome</keyword>
<dbReference type="Proteomes" id="UP000225706">
    <property type="component" value="Unassembled WGS sequence"/>
</dbReference>
<keyword evidence="6" id="KW-0862">Zinc</keyword>
<evidence type="ECO:0000256" key="4">
    <source>
        <dbReference type="ARBA" id="ARBA00022723"/>
    </source>
</evidence>
<dbReference type="CDD" id="cd11375">
    <property type="entry name" value="Peptidase_M54"/>
    <property type="match status" value="1"/>
</dbReference>
<evidence type="ECO:0000256" key="6">
    <source>
        <dbReference type="ARBA" id="ARBA00022833"/>
    </source>
</evidence>
<accession>A0A2B4S7P8</accession>
<dbReference type="SUPFAM" id="SSF55486">
    <property type="entry name" value="Metalloproteases ('zincins'), catalytic domain"/>
    <property type="match status" value="1"/>
</dbReference>
<evidence type="ECO:0000256" key="2">
    <source>
        <dbReference type="ARBA" id="ARBA00006954"/>
    </source>
</evidence>
<dbReference type="GO" id="GO:0006508">
    <property type="term" value="P:proteolysis"/>
    <property type="evidence" value="ECO:0007669"/>
    <property type="project" value="UniProtKB-KW"/>
</dbReference>
<evidence type="ECO:0000256" key="1">
    <source>
        <dbReference type="ARBA" id="ARBA00001947"/>
    </source>
</evidence>
<comment type="caution">
    <text evidence="11">The sequence shown here is derived from an EMBL/GenBank/DDBJ whole genome shotgun (WGS) entry which is preliminary data.</text>
</comment>
<keyword evidence="4" id="KW-0479">Metal-binding</keyword>
<comment type="cofactor">
    <cofactor evidence="1">
        <name>Zn(2+)</name>
        <dbReference type="ChEBI" id="CHEBI:29105"/>
    </cofactor>
</comment>
<evidence type="ECO:0000256" key="10">
    <source>
        <dbReference type="ARBA" id="ARBA00043240"/>
    </source>
</evidence>
<dbReference type="Gene3D" id="3.40.390.10">
    <property type="entry name" value="Collagenase (Catalytic Domain)"/>
    <property type="match status" value="1"/>
</dbReference>
<gene>
    <name evidence="11" type="primary">Amz2</name>
    <name evidence="11" type="ORF">AWC38_SpisGene10240</name>
</gene>
<comment type="function">
    <text evidence="8">Probable zinc metalloprotease.</text>
</comment>
<keyword evidence="5" id="KW-0378">Hydrolase</keyword>
<name>A0A2B4S7P8_STYPI</name>
<keyword evidence="3" id="KW-0645">Protease</keyword>
<keyword evidence="7" id="KW-0482">Metalloprotease</keyword>